<evidence type="ECO:0000313" key="6">
    <source>
        <dbReference type="EMBL" id="MBH8564839.1"/>
    </source>
</evidence>
<evidence type="ECO:0000256" key="1">
    <source>
        <dbReference type="ARBA" id="ARBA00004141"/>
    </source>
</evidence>
<evidence type="ECO:0000256" key="5">
    <source>
        <dbReference type="SAM" id="Phobius"/>
    </source>
</evidence>
<accession>A0A8J7HYJ4</accession>
<protein>
    <submittedName>
        <fullName evidence="6">DUF4870 domain-containing protein</fullName>
    </submittedName>
</protein>
<feature type="transmembrane region" description="Helical" evidence="5">
    <location>
        <begin position="12"/>
        <end position="31"/>
    </location>
</feature>
<name>A0A8J7HYJ4_9NOST</name>
<dbReference type="EMBL" id="JAECZC010000053">
    <property type="protein sequence ID" value="MBH8564839.1"/>
    <property type="molecule type" value="Genomic_DNA"/>
</dbReference>
<keyword evidence="4 5" id="KW-0472">Membrane</keyword>
<dbReference type="RefSeq" id="WP_198126663.1">
    <property type="nucleotide sequence ID" value="NZ_JAECZC010000053.1"/>
</dbReference>
<evidence type="ECO:0000256" key="4">
    <source>
        <dbReference type="ARBA" id="ARBA00023136"/>
    </source>
</evidence>
<organism evidence="6 7">
    <name type="scientific">Amazonocrinis nigriterrae CENA67</name>
    <dbReference type="NCBI Taxonomy" id="2794033"/>
    <lineage>
        <taxon>Bacteria</taxon>
        <taxon>Bacillati</taxon>
        <taxon>Cyanobacteriota</taxon>
        <taxon>Cyanophyceae</taxon>
        <taxon>Nostocales</taxon>
        <taxon>Nostocaceae</taxon>
        <taxon>Amazonocrinis</taxon>
        <taxon>Amazonocrinis nigriterrae</taxon>
    </lineage>
</organism>
<evidence type="ECO:0000256" key="2">
    <source>
        <dbReference type="ARBA" id="ARBA00022692"/>
    </source>
</evidence>
<dbReference type="Pfam" id="PF09685">
    <property type="entry name" value="MamF_MmsF"/>
    <property type="match status" value="1"/>
</dbReference>
<gene>
    <name evidence="6" type="ORF">I8748_22090</name>
</gene>
<proteinExistence type="predicted"/>
<keyword evidence="2 5" id="KW-0812">Transmembrane</keyword>
<comment type="subcellular location">
    <subcellularLocation>
        <location evidence="1">Membrane</location>
        <topology evidence="1">Multi-pass membrane protein</topology>
    </subcellularLocation>
</comment>
<reference evidence="6 7" key="1">
    <citation type="journal article" date="2021" name="Int. J. Syst. Evol. Microbiol.">
        <title>Amazonocrinis nigriterrae gen. nov., sp. nov., Atlanticothrix silvestris gen. nov., sp. nov. and Dendronalium phyllosphericum gen. nov., sp. nov., nostocacean cyanobacteria from Brazilian environments.</title>
        <authorList>
            <person name="Alvarenga D.O."/>
            <person name="Andreote A.P.D."/>
            <person name="Branco L.H.Z."/>
            <person name="Delbaje E."/>
            <person name="Cruz R.B."/>
            <person name="Varani A.M."/>
            <person name="Fiore M.F."/>
        </authorList>
    </citation>
    <scope>NUCLEOTIDE SEQUENCE [LARGE SCALE GENOMIC DNA]</scope>
    <source>
        <strain evidence="6 7">CENA67</strain>
    </source>
</reference>
<keyword evidence="3 5" id="KW-1133">Transmembrane helix</keyword>
<dbReference type="Proteomes" id="UP000632766">
    <property type="component" value="Unassembled WGS sequence"/>
</dbReference>
<feature type="transmembrane region" description="Helical" evidence="5">
    <location>
        <begin position="37"/>
        <end position="53"/>
    </location>
</feature>
<dbReference type="InterPro" id="IPR019109">
    <property type="entry name" value="MamF_MmsF"/>
</dbReference>
<comment type="caution">
    <text evidence="6">The sequence shown here is derived from an EMBL/GenBank/DDBJ whole genome shotgun (WGS) entry which is preliminary data.</text>
</comment>
<dbReference type="AlphaFoldDB" id="A0A8J7HYJ4"/>
<evidence type="ECO:0000256" key="3">
    <source>
        <dbReference type="ARBA" id="ARBA00022989"/>
    </source>
</evidence>
<feature type="transmembrane region" description="Helical" evidence="5">
    <location>
        <begin position="117"/>
        <end position="137"/>
    </location>
</feature>
<keyword evidence="7" id="KW-1185">Reference proteome</keyword>
<evidence type="ECO:0000313" key="7">
    <source>
        <dbReference type="Proteomes" id="UP000632766"/>
    </source>
</evidence>
<sequence length="155" mass="18013">MREKHKQQMRTWAMLCHISALLAWILLFSLVFIGIPLYLPLNVLIPLIIWRFKKSQYSWIDFQGKESLNFQISLTLYILLIIIVSLLLMLVSIGLAVTTNGALNVVETVFNTLLMSWMWVIIILMLLQGFLVSFAAIKAYKGEHFRYPVTIRVLR</sequence>
<feature type="transmembrane region" description="Helical" evidence="5">
    <location>
        <begin position="74"/>
        <end position="97"/>
    </location>
</feature>